<reference evidence="1" key="2">
    <citation type="submission" date="2012-06" db="EMBL/GenBank/DDBJ databases">
        <authorList>
            <person name="Yu Y."/>
            <person name="Currie J."/>
            <person name="Lomeli R."/>
            <person name="Angelova A."/>
            <person name="Collura K."/>
            <person name="Wissotski M."/>
            <person name="Campos D."/>
            <person name="Kudrna D."/>
            <person name="Golser W."/>
            <person name="Ashely E."/>
            <person name="Descour A."/>
            <person name="Fernandes J."/>
            <person name="Soderlund C."/>
            <person name="Walbot V."/>
        </authorList>
    </citation>
    <scope>NUCLEOTIDE SEQUENCE</scope>
    <source>
        <strain evidence="1">B73</strain>
    </source>
</reference>
<accession>B7ZZD4</accession>
<dbReference type="PANTHER" id="PTHR36617">
    <property type="entry name" value="PROTEIN, PUTATIVE-RELATED"/>
    <property type="match status" value="1"/>
</dbReference>
<dbReference type="EMBL" id="BT054676">
    <property type="protein sequence ID" value="ACL53283.1"/>
    <property type="molecule type" value="mRNA"/>
</dbReference>
<sequence length="109" mass="12863">MKPNFSSGTEAANRFTLFCGVGGTNESKRRFFSFGTFQRNDGNHARFWEDKWMWNFSLKDHFPQLYNLVRRKNTVVASVFSTVLNVSFRHGLVEQYSVQWMKLFRSAKH</sequence>
<name>B7ZZD4_MAIZE</name>
<dbReference type="PANTHER" id="PTHR36617:SF5">
    <property type="entry name" value="OS05G0421675 PROTEIN"/>
    <property type="match status" value="1"/>
</dbReference>
<proteinExistence type="evidence at transcript level"/>
<organism evidence="1">
    <name type="scientific">Zea mays</name>
    <name type="common">Maize</name>
    <dbReference type="NCBI Taxonomy" id="4577"/>
    <lineage>
        <taxon>Eukaryota</taxon>
        <taxon>Viridiplantae</taxon>
        <taxon>Streptophyta</taxon>
        <taxon>Embryophyta</taxon>
        <taxon>Tracheophyta</taxon>
        <taxon>Spermatophyta</taxon>
        <taxon>Magnoliopsida</taxon>
        <taxon>Liliopsida</taxon>
        <taxon>Poales</taxon>
        <taxon>Poaceae</taxon>
        <taxon>PACMAD clade</taxon>
        <taxon>Panicoideae</taxon>
        <taxon>Andropogonodae</taxon>
        <taxon>Andropogoneae</taxon>
        <taxon>Tripsacinae</taxon>
        <taxon>Zea</taxon>
    </lineage>
</organism>
<protein>
    <submittedName>
        <fullName evidence="1">Uncharacterized protein</fullName>
    </submittedName>
</protein>
<dbReference type="AlphaFoldDB" id="B7ZZD4"/>
<evidence type="ECO:0000313" key="1">
    <source>
        <dbReference type="EMBL" id="ACL53283.1"/>
    </source>
</evidence>
<reference evidence="1" key="1">
    <citation type="journal article" date="2009" name="PLoS Genet.">
        <title>Sequencing, mapping, and analysis of 27,455 maize full-length cDNAs.</title>
        <authorList>
            <person name="Soderlund C."/>
            <person name="Descour A."/>
            <person name="Kudrna D."/>
            <person name="Bomhoff M."/>
            <person name="Boyd L."/>
            <person name="Currie J."/>
            <person name="Angelova A."/>
            <person name="Collura K."/>
            <person name="Wissotski M."/>
            <person name="Ashley E."/>
            <person name="Morrow D."/>
            <person name="Fernandes J."/>
            <person name="Walbot V."/>
            <person name="Yu Y."/>
        </authorList>
    </citation>
    <scope>NUCLEOTIDE SEQUENCE</scope>
    <source>
        <strain evidence="1">B73</strain>
    </source>
</reference>